<name>A0A2D4IWK7_MICLE</name>
<reference evidence="1" key="1">
    <citation type="submission" date="2017-07" db="EMBL/GenBank/DDBJ databases">
        <authorList>
            <person name="Mikheyev A."/>
            <person name="Grau M."/>
        </authorList>
    </citation>
    <scope>NUCLEOTIDE SEQUENCE</scope>
    <source>
        <tissue evidence="1">Venom_gland</tissue>
    </source>
</reference>
<sequence>MDKNNRMKMESFFDFQNSFSLQNSKQYHNRFKFYVQHAVSTNWTQKKVLMFSSQECQLSKRQRTNSTQNQTAREVCFHPMKECMDTNILTTAEWLYIRKTLWTSLLLVLGARTRSLGTLDGSL</sequence>
<dbReference type="AlphaFoldDB" id="A0A2D4IWK7"/>
<organism evidence="1">
    <name type="scientific">Micrurus lemniscatus lemniscatus</name>
    <dbReference type="NCBI Taxonomy" id="129467"/>
    <lineage>
        <taxon>Eukaryota</taxon>
        <taxon>Metazoa</taxon>
        <taxon>Chordata</taxon>
        <taxon>Craniata</taxon>
        <taxon>Vertebrata</taxon>
        <taxon>Euteleostomi</taxon>
        <taxon>Lepidosauria</taxon>
        <taxon>Squamata</taxon>
        <taxon>Bifurcata</taxon>
        <taxon>Unidentata</taxon>
        <taxon>Episquamata</taxon>
        <taxon>Toxicofera</taxon>
        <taxon>Serpentes</taxon>
        <taxon>Colubroidea</taxon>
        <taxon>Elapidae</taxon>
        <taxon>Elapinae</taxon>
        <taxon>Micrurus</taxon>
    </lineage>
</organism>
<accession>A0A2D4IWK7</accession>
<protein>
    <submittedName>
        <fullName evidence="1">Uncharacterized protein</fullName>
    </submittedName>
</protein>
<evidence type="ECO:0000313" key="1">
    <source>
        <dbReference type="EMBL" id="LAA88583.1"/>
    </source>
</evidence>
<reference evidence="1" key="2">
    <citation type="submission" date="2017-11" db="EMBL/GenBank/DDBJ databases">
        <title>Coralsnake Venomics: Analyses of Venom Gland Transcriptomes and Proteomes of Six Brazilian Taxa.</title>
        <authorList>
            <person name="Aird S.D."/>
            <person name="Jorge da Silva N."/>
            <person name="Qiu L."/>
            <person name="Villar-Briones A."/>
            <person name="Aparecida-Saddi V."/>
            <person name="Campos-Telles M.P."/>
            <person name="Grau M."/>
            <person name="Mikheyev A.S."/>
        </authorList>
    </citation>
    <scope>NUCLEOTIDE SEQUENCE</scope>
    <source>
        <tissue evidence="1">Venom_gland</tissue>
    </source>
</reference>
<dbReference type="EMBL" id="IACK01139259">
    <property type="protein sequence ID" value="LAA88583.1"/>
    <property type="molecule type" value="Transcribed_RNA"/>
</dbReference>
<proteinExistence type="predicted"/>